<accession>A0A0M9F434</accession>
<evidence type="ECO:0000256" key="1">
    <source>
        <dbReference type="ARBA" id="ARBA00008306"/>
    </source>
</evidence>
<evidence type="ECO:0000313" key="6">
    <source>
        <dbReference type="Proteomes" id="UP000037904"/>
    </source>
</evidence>
<feature type="compositionally biased region" description="Basic and acidic residues" evidence="2">
    <location>
        <begin position="262"/>
        <end position="304"/>
    </location>
</feature>
<evidence type="ECO:0000256" key="3">
    <source>
        <dbReference type="SAM" id="Phobius"/>
    </source>
</evidence>
<dbReference type="Proteomes" id="UP000037904">
    <property type="component" value="Unassembled WGS sequence"/>
</dbReference>
<evidence type="ECO:0000259" key="4">
    <source>
        <dbReference type="Pfam" id="PF02582"/>
    </source>
</evidence>
<feature type="region of interest" description="Disordered" evidence="2">
    <location>
        <begin position="1"/>
        <end position="111"/>
    </location>
</feature>
<dbReference type="PANTHER" id="PTHR16255:SF4">
    <property type="entry name" value="SPORULATION PROTEIN RMD8"/>
    <property type="match status" value="1"/>
</dbReference>
<dbReference type="PANTHER" id="PTHR16255">
    <property type="entry name" value="REQUIRED FOR MEIOTIC NUCLEAR DIVISION PROTEIN 1 HOMOLOG"/>
    <property type="match status" value="1"/>
</dbReference>
<dbReference type="InterPro" id="IPR051624">
    <property type="entry name" value="RMD1/Sad1-interacting"/>
</dbReference>
<evidence type="ECO:0000313" key="5">
    <source>
        <dbReference type="EMBL" id="KPA45572.1"/>
    </source>
</evidence>
<organism evidence="5 6">
    <name type="scientific">Fusarium langsethiae</name>
    <dbReference type="NCBI Taxonomy" id="179993"/>
    <lineage>
        <taxon>Eukaryota</taxon>
        <taxon>Fungi</taxon>
        <taxon>Dikarya</taxon>
        <taxon>Ascomycota</taxon>
        <taxon>Pezizomycotina</taxon>
        <taxon>Sordariomycetes</taxon>
        <taxon>Hypocreomycetidae</taxon>
        <taxon>Hypocreales</taxon>
        <taxon>Nectriaceae</taxon>
        <taxon>Fusarium</taxon>
    </lineage>
</organism>
<dbReference type="InterPro" id="IPR003734">
    <property type="entry name" value="DUF155"/>
</dbReference>
<reference evidence="5 6" key="1">
    <citation type="submission" date="2015-04" db="EMBL/GenBank/DDBJ databases">
        <title>The draft genome sequence of Fusarium langsethiae, a T-2/HT-2 mycotoxin producer.</title>
        <authorList>
            <person name="Lysoe E."/>
            <person name="Divon H.H."/>
            <person name="Terzi V."/>
            <person name="Orru L."/>
            <person name="Lamontanara A."/>
            <person name="Kolseth A.-K."/>
            <person name="Frandsen R.J."/>
            <person name="Nielsen K."/>
            <person name="Thrane U."/>
        </authorList>
    </citation>
    <scope>NUCLEOTIDE SEQUENCE [LARGE SCALE GENOMIC DNA]</scope>
    <source>
        <strain evidence="5 6">Fl201059</strain>
    </source>
</reference>
<gene>
    <name evidence="5" type="ORF">FLAG1_01505</name>
</gene>
<keyword evidence="6" id="KW-1185">Reference proteome</keyword>
<feature type="region of interest" description="Disordered" evidence="2">
    <location>
        <begin position="262"/>
        <end position="306"/>
    </location>
</feature>
<proteinExistence type="inferred from homology"/>
<dbReference type="AlphaFoldDB" id="A0A0M9F434"/>
<dbReference type="EMBL" id="JXCE01000012">
    <property type="protein sequence ID" value="KPA45572.1"/>
    <property type="molecule type" value="Genomic_DNA"/>
</dbReference>
<keyword evidence="3" id="KW-1133">Transmembrane helix</keyword>
<comment type="caution">
    <text evidence="5">The sequence shown here is derived from an EMBL/GenBank/DDBJ whole genome shotgun (WGS) entry which is preliminary data.</text>
</comment>
<keyword evidence="3" id="KW-0812">Transmembrane</keyword>
<feature type="compositionally biased region" description="Polar residues" evidence="2">
    <location>
        <begin position="47"/>
        <end position="57"/>
    </location>
</feature>
<feature type="compositionally biased region" description="Polar residues" evidence="2">
    <location>
        <begin position="90"/>
        <end position="107"/>
    </location>
</feature>
<dbReference type="GO" id="GO:0005739">
    <property type="term" value="C:mitochondrion"/>
    <property type="evidence" value="ECO:0007669"/>
    <property type="project" value="UniProtKB-ARBA"/>
</dbReference>
<name>A0A0M9F434_FUSLA</name>
<comment type="similarity">
    <text evidence="1">Belongs to the RMD1/sif2 family.</text>
</comment>
<keyword evidence="3" id="KW-0472">Membrane</keyword>
<dbReference type="Pfam" id="PF02582">
    <property type="entry name" value="DUF155"/>
    <property type="match status" value="1"/>
</dbReference>
<protein>
    <submittedName>
        <fullName evidence="5">Sporulation protein rmd8</fullName>
    </submittedName>
</protein>
<feature type="transmembrane region" description="Helical" evidence="3">
    <location>
        <begin position="533"/>
        <end position="555"/>
    </location>
</feature>
<evidence type="ECO:0000256" key="2">
    <source>
        <dbReference type="SAM" id="MobiDB-lite"/>
    </source>
</evidence>
<feature type="domain" description="DUF155" evidence="4">
    <location>
        <begin position="321"/>
        <end position="509"/>
    </location>
</feature>
<sequence length="631" mass="71199">MSSKRGPSVLVTDARQRQPQRRVLQRQDTGAGAPGSQAPMRFMTVDNVLQYNSQIPSGQPRGPPGPATLPSGRHPGPSGSALSRRVSSGGLPNSQSRTGQQIPSRTTKISEKLVLLPEAEENDDDVDEEIESESILARRVQDDENRPLKDEELDVLKKRGGVRGKSFAERLSKTQRTDKVSRLTAYCTAQAYKIKPTAEFLRKKHEAKTKIYDDCLYVIYALPLLNGNDGTRIRSRPILKTPGTGKTVLDLEIERSEQRDHHEGYFDDDAYEHPSPERGHEMPSHFTERPSTPERSNPFRHDDDVSSMNRLAPDAKNFAEMFVYSYGVVVFWNFTEHQEKDILADLTFADADADAVENGATSLLTRPLDQEDYETEEFHFEYSADIKRPRIFNDMITLLPKSDHMIKLTISHAIAQSTRLCFFEERMSETMLDAQHVPKMLALTGELKMTRTEIVRMLGKLFRSRVDINLSSNILDVPNFFWESEPTLHPLYAAIREYLEIDPRIKVLNERCRVFLDLAEILSDSVADAKMSYITWIIIVLIILSIMVTTAEVGIRFGMLNKAKGTNVNRIITAPVLGDGMEQTVLPPSDLEILAQTLGLQANASFEDVHKSIWALQRKDLPNASILHEDI</sequence>